<protein>
    <submittedName>
        <fullName evidence="3">Calcium-binding protein</fullName>
    </submittedName>
</protein>
<keyword evidence="2" id="KW-0964">Secreted</keyword>
<sequence length="412" mass="44672">MANVTLNLVAINGQGQLHTYPNKEYEEKNPVDHWANLVFDEITTISNGHHVRLGAGYDTFNFTNIDNVNNVIVGRIEDFDASRDEIRIEGELLDFNNLPSYVRIVEYNGDHNDPGADPQQWILIDTGDGKIFYSLEGARVDMNGDGASQEGDQEAHFIHEGNIPNFSTLKDVKYTDPINFVPDGYTPDGGIVYNDEYNFDLITHDAKAADVLEVIAGSTSGDLIAAGLNDDTVEAKGGHDHVWGGSGHDTVFGQGGADTLEGNLGDDRLVGNVGNDLLLGGNGHDTLIGGDGNDVLVAGNGHDIIEGSAGNDKLYFGNRSHDAGGWGENIARGGTGADQFIFEGVSGWTRVEDFENGIDKFRFTDPNIDSMSDLTITRYADENKVIINFNDGVIRVDIENVNAIDASDFLFN</sequence>
<evidence type="ECO:0000313" key="4">
    <source>
        <dbReference type="Proteomes" id="UP000273516"/>
    </source>
</evidence>
<proteinExistence type="predicted"/>
<keyword evidence="4" id="KW-1185">Reference proteome</keyword>
<dbReference type="GO" id="GO:0005509">
    <property type="term" value="F:calcium ion binding"/>
    <property type="evidence" value="ECO:0007669"/>
    <property type="project" value="InterPro"/>
</dbReference>
<dbReference type="PROSITE" id="PS00330">
    <property type="entry name" value="HEMOLYSIN_CALCIUM"/>
    <property type="match status" value="1"/>
</dbReference>
<evidence type="ECO:0000256" key="2">
    <source>
        <dbReference type="ARBA" id="ARBA00022525"/>
    </source>
</evidence>
<dbReference type="Gene3D" id="2.150.10.10">
    <property type="entry name" value="Serralysin-like metalloprotease, C-terminal"/>
    <property type="match status" value="2"/>
</dbReference>
<evidence type="ECO:0000313" key="3">
    <source>
        <dbReference type="EMBL" id="RMC33761.1"/>
    </source>
</evidence>
<accession>A0A3M0M8C7</accession>
<organism evidence="3 4">
    <name type="scientific">Paracoccus alkanivorans</name>
    <dbReference type="NCBI Taxonomy" id="2116655"/>
    <lineage>
        <taxon>Bacteria</taxon>
        <taxon>Pseudomonadati</taxon>
        <taxon>Pseudomonadota</taxon>
        <taxon>Alphaproteobacteria</taxon>
        <taxon>Rhodobacterales</taxon>
        <taxon>Paracoccaceae</taxon>
        <taxon>Paracoccus</taxon>
    </lineage>
</organism>
<dbReference type="PRINTS" id="PR00313">
    <property type="entry name" value="CABNDNGRPT"/>
</dbReference>
<dbReference type="SUPFAM" id="SSF51120">
    <property type="entry name" value="beta-Roll"/>
    <property type="match status" value="1"/>
</dbReference>
<dbReference type="AlphaFoldDB" id="A0A3M0M8C7"/>
<dbReference type="InterPro" id="IPR018511">
    <property type="entry name" value="Hemolysin-typ_Ca-bd_CS"/>
</dbReference>
<evidence type="ECO:0000256" key="1">
    <source>
        <dbReference type="ARBA" id="ARBA00004613"/>
    </source>
</evidence>
<dbReference type="PANTHER" id="PTHR38340:SF1">
    <property type="entry name" value="S-LAYER PROTEIN"/>
    <property type="match status" value="1"/>
</dbReference>
<name>A0A3M0M8C7_9RHOB</name>
<dbReference type="OrthoDB" id="733404at2"/>
<dbReference type="RefSeq" id="WP_122113315.1">
    <property type="nucleotide sequence ID" value="NZ_QOKZ01000006.1"/>
</dbReference>
<dbReference type="InterPro" id="IPR050557">
    <property type="entry name" value="RTX_toxin/Mannuronan_C5-epim"/>
</dbReference>
<dbReference type="Proteomes" id="UP000273516">
    <property type="component" value="Unassembled WGS sequence"/>
</dbReference>
<dbReference type="InterPro" id="IPR001343">
    <property type="entry name" value="Hemolysn_Ca-bd"/>
</dbReference>
<dbReference type="Pfam" id="PF00353">
    <property type="entry name" value="HemolysinCabind"/>
    <property type="match status" value="4"/>
</dbReference>
<gene>
    <name evidence="3" type="ORF">C9E81_15790</name>
</gene>
<comment type="caution">
    <text evidence="3">The sequence shown here is derived from an EMBL/GenBank/DDBJ whole genome shotgun (WGS) entry which is preliminary data.</text>
</comment>
<reference evidence="3 4" key="1">
    <citation type="submission" date="2018-07" db="EMBL/GenBank/DDBJ databases">
        <authorList>
            <person name="Zhang Y."/>
            <person name="Wang L."/>
            <person name="Ma S."/>
        </authorList>
    </citation>
    <scope>NUCLEOTIDE SEQUENCE [LARGE SCALE GENOMIC DNA]</scope>
    <source>
        <strain evidence="3 4">4-2</strain>
    </source>
</reference>
<dbReference type="GO" id="GO:0005576">
    <property type="term" value="C:extracellular region"/>
    <property type="evidence" value="ECO:0007669"/>
    <property type="project" value="UniProtKB-SubCell"/>
</dbReference>
<comment type="subcellular location">
    <subcellularLocation>
        <location evidence="1">Secreted</location>
    </subcellularLocation>
</comment>
<dbReference type="PANTHER" id="PTHR38340">
    <property type="entry name" value="S-LAYER PROTEIN"/>
    <property type="match status" value="1"/>
</dbReference>
<dbReference type="InterPro" id="IPR011049">
    <property type="entry name" value="Serralysin-like_metalloprot_C"/>
</dbReference>
<dbReference type="EMBL" id="QOKZ01000006">
    <property type="protein sequence ID" value="RMC33761.1"/>
    <property type="molecule type" value="Genomic_DNA"/>
</dbReference>